<evidence type="ECO:0000313" key="2">
    <source>
        <dbReference type="Proteomes" id="UP000557307"/>
    </source>
</evidence>
<gene>
    <name evidence="1" type="ORF">HNQ92_002939</name>
</gene>
<comment type="caution">
    <text evidence="1">The sequence shown here is derived from an EMBL/GenBank/DDBJ whole genome shotgun (WGS) entry which is preliminary data.</text>
</comment>
<dbReference type="AlphaFoldDB" id="A0A840TMF7"/>
<protein>
    <submittedName>
        <fullName evidence="1">Uncharacterized protein</fullName>
    </submittedName>
</protein>
<organism evidence="1 2">
    <name type="scientific">Rhabdobacter roseus</name>
    <dbReference type="NCBI Taxonomy" id="1655419"/>
    <lineage>
        <taxon>Bacteria</taxon>
        <taxon>Pseudomonadati</taxon>
        <taxon>Bacteroidota</taxon>
        <taxon>Cytophagia</taxon>
        <taxon>Cytophagales</taxon>
        <taxon>Cytophagaceae</taxon>
        <taxon>Rhabdobacter</taxon>
    </lineage>
</organism>
<accession>A0A840TMF7</accession>
<reference evidence="1 2" key="1">
    <citation type="submission" date="2020-08" db="EMBL/GenBank/DDBJ databases">
        <title>Genomic Encyclopedia of Type Strains, Phase IV (KMG-IV): sequencing the most valuable type-strain genomes for metagenomic binning, comparative biology and taxonomic classification.</title>
        <authorList>
            <person name="Goeker M."/>
        </authorList>
    </citation>
    <scope>NUCLEOTIDE SEQUENCE [LARGE SCALE GENOMIC DNA]</scope>
    <source>
        <strain evidence="1 2">DSM 105074</strain>
    </source>
</reference>
<keyword evidence="2" id="KW-1185">Reference proteome</keyword>
<sequence>MYIMYIRRLRDQWSNGSRISGPWMWKQRQLRNGRL</sequence>
<evidence type="ECO:0000313" key="1">
    <source>
        <dbReference type="EMBL" id="MBB5284791.1"/>
    </source>
</evidence>
<name>A0A840TMF7_9BACT</name>
<dbReference type="Proteomes" id="UP000557307">
    <property type="component" value="Unassembled WGS sequence"/>
</dbReference>
<proteinExistence type="predicted"/>
<dbReference type="EMBL" id="JACHGF010000004">
    <property type="protein sequence ID" value="MBB5284791.1"/>
    <property type="molecule type" value="Genomic_DNA"/>
</dbReference>